<organism evidence="7 8">
    <name type="scientific">Prevotella vespertina</name>
    <dbReference type="NCBI Taxonomy" id="2608404"/>
    <lineage>
        <taxon>Bacteria</taxon>
        <taxon>Pseudomonadati</taxon>
        <taxon>Bacteroidota</taxon>
        <taxon>Bacteroidia</taxon>
        <taxon>Bacteroidales</taxon>
        <taxon>Prevotellaceae</taxon>
        <taxon>Prevotella</taxon>
    </lineage>
</organism>
<keyword evidence="4 5" id="KW-0472">Membrane</keyword>
<dbReference type="GO" id="GO:0016020">
    <property type="term" value="C:membrane"/>
    <property type="evidence" value="ECO:0007669"/>
    <property type="project" value="UniProtKB-SubCell"/>
</dbReference>
<proteinExistence type="predicted"/>
<keyword evidence="2 5" id="KW-0812">Transmembrane</keyword>
<evidence type="ECO:0000256" key="5">
    <source>
        <dbReference type="SAM" id="Phobius"/>
    </source>
</evidence>
<dbReference type="RefSeq" id="WP_155716569.1">
    <property type="nucleotide sequence ID" value="NZ_VVIQ01000013.1"/>
</dbReference>
<evidence type="ECO:0000256" key="4">
    <source>
        <dbReference type="ARBA" id="ARBA00023136"/>
    </source>
</evidence>
<keyword evidence="8" id="KW-1185">Reference proteome</keyword>
<keyword evidence="3 5" id="KW-1133">Transmembrane helix</keyword>
<dbReference type="AlphaFoldDB" id="A0A7C9MED5"/>
<evidence type="ECO:0000313" key="7">
    <source>
        <dbReference type="EMBL" id="MUL28720.1"/>
    </source>
</evidence>
<dbReference type="Pfam" id="PF06271">
    <property type="entry name" value="RDD"/>
    <property type="match status" value="1"/>
</dbReference>
<evidence type="ECO:0000313" key="8">
    <source>
        <dbReference type="Proteomes" id="UP000482295"/>
    </source>
</evidence>
<protein>
    <submittedName>
        <fullName evidence="7">RDD family protein</fullName>
    </submittedName>
</protein>
<dbReference type="InterPro" id="IPR010432">
    <property type="entry name" value="RDD"/>
</dbReference>
<dbReference type="EMBL" id="VVIQ01000013">
    <property type="protein sequence ID" value="MUL28720.1"/>
    <property type="molecule type" value="Genomic_DNA"/>
</dbReference>
<feature type="domain" description="RDD" evidence="6">
    <location>
        <begin position="19"/>
        <end position="142"/>
    </location>
</feature>
<evidence type="ECO:0000256" key="1">
    <source>
        <dbReference type="ARBA" id="ARBA00004141"/>
    </source>
</evidence>
<comment type="caution">
    <text evidence="7">The sequence shown here is derived from an EMBL/GenBank/DDBJ whole genome shotgun (WGS) entry which is preliminary data.</text>
</comment>
<feature type="transmembrane region" description="Helical" evidence="5">
    <location>
        <begin position="111"/>
        <end position="130"/>
    </location>
</feature>
<gene>
    <name evidence="7" type="ORF">F0475_10500</name>
</gene>
<evidence type="ECO:0000256" key="2">
    <source>
        <dbReference type="ARBA" id="ARBA00022692"/>
    </source>
</evidence>
<evidence type="ECO:0000256" key="3">
    <source>
        <dbReference type="ARBA" id="ARBA00022989"/>
    </source>
</evidence>
<sequence length="242" mass="27956">MSESNIITGQYVQISQSPASIGERMLAQMIDAFILFVYAFGMGLLIYNTDDYLNDKLQVYSAFFVFLSVLFYSFYMELFNHGQSLGKMIMRIRVVKKDGTTPGIGDFFMRWLFLIIDIGFSFVGVAIILLTKNSQRLGDLAAHTMVIKINDYHKIQVSLDEFSYLDRNYKPVYPQAEDLSLNQIEVIQRTLNADYGPDRERRIATLAPKVREHLGISDTRTGNEKFLYTIIRDYQHYSLEMV</sequence>
<feature type="transmembrane region" description="Helical" evidence="5">
    <location>
        <begin position="25"/>
        <end position="47"/>
    </location>
</feature>
<feature type="transmembrane region" description="Helical" evidence="5">
    <location>
        <begin position="59"/>
        <end position="75"/>
    </location>
</feature>
<dbReference type="PANTHER" id="PTHR38480:SF1">
    <property type="entry name" value="SLR0254 PROTEIN"/>
    <property type="match status" value="1"/>
</dbReference>
<dbReference type="Proteomes" id="UP000482295">
    <property type="component" value="Unassembled WGS sequence"/>
</dbReference>
<dbReference type="PANTHER" id="PTHR38480">
    <property type="entry name" value="SLR0254 PROTEIN"/>
    <property type="match status" value="1"/>
</dbReference>
<reference evidence="7 8" key="1">
    <citation type="submission" date="2019-09" db="EMBL/GenBank/DDBJ databases">
        <title>Prevotella A2879 sp. nov., isolated from an abscess of a patient.</title>
        <authorList>
            <person name="Buhl M."/>
            <person name="Oberhettinger P."/>
        </authorList>
    </citation>
    <scope>NUCLEOTIDE SEQUENCE [LARGE SCALE GENOMIC DNA]</scope>
    <source>
        <strain evidence="7 8">A2879</strain>
    </source>
</reference>
<comment type="subcellular location">
    <subcellularLocation>
        <location evidence="1">Membrane</location>
        <topology evidence="1">Multi-pass membrane protein</topology>
    </subcellularLocation>
</comment>
<evidence type="ECO:0000259" key="6">
    <source>
        <dbReference type="Pfam" id="PF06271"/>
    </source>
</evidence>
<name>A0A7C9MED5_9BACT</name>
<accession>A0A7C9MED5</accession>